<dbReference type="PROSITE" id="PS50004">
    <property type="entry name" value="C2"/>
    <property type="match status" value="1"/>
</dbReference>
<evidence type="ECO:0000256" key="2">
    <source>
        <dbReference type="ARBA" id="ARBA00004236"/>
    </source>
</evidence>
<feature type="domain" description="C2" evidence="12">
    <location>
        <begin position="1"/>
        <end position="105"/>
    </location>
</feature>
<keyword evidence="3" id="KW-0343">GTPase activation</keyword>
<evidence type="ECO:0000313" key="13">
    <source>
        <dbReference type="EMBL" id="WOL12653.1"/>
    </source>
</evidence>
<evidence type="ECO:0000256" key="11">
    <source>
        <dbReference type="ARBA" id="ARBA00024037"/>
    </source>
</evidence>
<dbReference type="InterPro" id="IPR035892">
    <property type="entry name" value="C2_domain_sf"/>
</dbReference>
<keyword evidence="6" id="KW-0479">Metal-binding</keyword>
<dbReference type="GO" id="GO:0005634">
    <property type="term" value="C:nucleus"/>
    <property type="evidence" value="ECO:0007669"/>
    <property type="project" value="UniProtKB-SubCell"/>
</dbReference>
<keyword evidence="14" id="KW-1185">Reference proteome</keyword>
<dbReference type="InterPro" id="IPR000008">
    <property type="entry name" value="C2_dom"/>
</dbReference>
<dbReference type="SUPFAM" id="SSF49562">
    <property type="entry name" value="C2 domain (Calcium/lipid-binding domain, CaLB)"/>
    <property type="match status" value="1"/>
</dbReference>
<comment type="similarity">
    <text evidence="11">Belongs to the plant CAR protein family.</text>
</comment>
<name>A0AAQ3KT29_9LILI</name>
<keyword evidence="10" id="KW-0539">Nucleus</keyword>
<dbReference type="GO" id="GO:0009738">
    <property type="term" value="P:abscisic acid-activated signaling pathway"/>
    <property type="evidence" value="ECO:0007669"/>
    <property type="project" value="UniProtKB-KW"/>
</dbReference>
<dbReference type="GO" id="GO:0005096">
    <property type="term" value="F:GTPase activator activity"/>
    <property type="evidence" value="ECO:0007669"/>
    <property type="project" value="UniProtKB-KW"/>
</dbReference>
<evidence type="ECO:0000256" key="3">
    <source>
        <dbReference type="ARBA" id="ARBA00022468"/>
    </source>
</evidence>
<dbReference type="PANTHER" id="PTHR45933">
    <property type="entry name" value="PROTEIN C2-DOMAIN ABA-RELATED 4"/>
    <property type="match status" value="1"/>
</dbReference>
<dbReference type="Pfam" id="PF00168">
    <property type="entry name" value="C2"/>
    <property type="match status" value="1"/>
</dbReference>
<evidence type="ECO:0000256" key="4">
    <source>
        <dbReference type="ARBA" id="ARBA00022475"/>
    </source>
</evidence>
<evidence type="ECO:0000313" key="14">
    <source>
        <dbReference type="Proteomes" id="UP001327560"/>
    </source>
</evidence>
<dbReference type="EMBL" id="CP136896">
    <property type="protein sequence ID" value="WOL12653.1"/>
    <property type="molecule type" value="Genomic_DNA"/>
</dbReference>
<organism evidence="13 14">
    <name type="scientific">Canna indica</name>
    <name type="common">Indian-shot</name>
    <dbReference type="NCBI Taxonomy" id="4628"/>
    <lineage>
        <taxon>Eukaryota</taxon>
        <taxon>Viridiplantae</taxon>
        <taxon>Streptophyta</taxon>
        <taxon>Embryophyta</taxon>
        <taxon>Tracheophyta</taxon>
        <taxon>Spermatophyta</taxon>
        <taxon>Magnoliopsida</taxon>
        <taxon>Liliopsida</taxon>
        <taxon>Zingiberales</taxon>
        <taxon>Cannaceae</taxon>
        <taxon>Canna</taxon>
    </lineage>
</organism>
<evidence type="ECO:0000256" key="1">
    <source>
        <dbReference type="ARBA" id="ARBA00004123"/>
    </source>
</evidence>
<gene>
    <name evidence="13" type="ORF">Cni_G21420</name>
</gene>
<sequence>MVEHLLGLLKVRVARGVNLAVRDVTTSDPYVVLRMGKQKLKTRVIKKNVNPVWNEYLTLSVEDPSLPVKLQVFDKDWFGMDDAMGNAEFDVRPFVEAVRMTSKGEVGVPDGTVIRKLVPNRQNCLAEESVVRWSDGEVIQDLVLRLKNVECGEVELQLQWVDIPGADLLSCNVD</sequence>
<accession>A0AAQ3KT29</accession>
<dbReference type="Proteomes" id="UP001327560">
    <property type="component" value="Chromosome 7"/>
</dbReference>
<evidence type="ECO:0000256" key="9">
    <source>
        <dbReference type="ARBA" id="ARBA00023136"/>
    </source>
</evidence>
<dbReference type="CDD" id="cd04038">
    <property type="entry name" value="C2_ArfGAP"/>
    <property type="match status" value="1"/>
</dbReference>
<keyword evidence="5" id="KW-0938">Abscisic acid signaling pathway</keyword>
<evidence type="ECO:0000256" key="8">
    <source>
        <dbReference type="ARBA" id="ARBA00023121"/>
    </source>
</evidence>
<evidence type="ECO:0000256" key="10">
    <source>
        <dbReference type="ARBA" id="ARBA00023242"/>
    </source>
</evidence>
<evidence type="ECO:0000256" key="5">
    <source>
        <dbReference type="ARBA" id="ARBA00022682"/>
    </source>
</evidence>
<reference evidence="13 14" key="1">
    <citation type="submission" date="2023-10" db="EMBL/GenBank/DDBJ databases">
        <title>Chromosome-scale genome assembly provides insights into flower coloration mechanisms of Canna indica.</title>
        <authorList>
            <person name="Li C."/>
        </authorList>
    </citation>
    <scope>NUCLEOTIDE SEQUENCE [LARGE SCALE GENOMIC DNA]</scope>
    <source>
        <tissue evidence="13">Flower</tissue>
    </source>
</reference>
<dbReference type="Gene3D" id="2.60.40.150">
    <property type="entry name" value="C2 domain"/>
    <property type="match status" value="1"/>
</dbReference>
<comment type="subcellular location">
    <subcellularLocation>
        <location evidence="2">Cell membrane</location>
    </subcellularLocation>
    <subcellularLocation>
        <location evidence="1">Nucleus</location>
    </subcellularLocation>
</comment>
<proteinExistence type="inferred from homology"/>
<dbReference type="SMART" id="SM00239">
    <property type="entry name" value="C2"/>
    <property type="match status" value="1"/>
</dbReference>
<keyword evidence="9" id="KW-0472">Membrane</keyword>
<keyword evidence="8" id="KW-0446">Lipid-binding</keyword>
<evidence type="ECO:0000256" key="7">
    <source>
        <dbReference type="ARBA" id="ARBA00022837"/>
    </source>
</evidence>
<dbReference type="GO" id="GO:0008289">
    <property type="term" value="F:lipid binding"/>
    <property type="evidence" value="ECO:0007669"/>
    <property type="project" value="UniProtKB-KW"/>
</dbReference>
<dbReference type="InterPro" id="IPR044562">
    <property type="entry name" value="CAR1-11"/>
</dbReference>
<dbReference type="AlphaFoldDB" id="A0AAQ3KT29"/>
<evidence type="ECO:0000259" key="12">
    <source>
        <dbReference type="PROSITE" id="PS50004"/>
    </source>
</evidence>
<evidence type="ECO:0000256" key="6">
    <source>
        <dbReference type="ARBA" id="ARBA00022723"/>
    </source>
</evidence>
<dbReference type="GO" id="GO:0005886">
    <property type="term" value="C:plasma membrane"/>
    <property type="evidence" value="ECO:0007669"/>
    <property type="project" value="UniProtKB-SubCell"/>
</dbReference>
<dbReference type="PANTHER" id="PTHR45933:SF5">
    <property type="entry name" value="PROTEIN C2-DOMAIN ABA-RELATED 4"/>
    <property type="match status" value="1"/>
</dbReference>
<dbReference type="GO" id="GO:0046872">
    <property type="term" value="F:metal ion binding"/>
    <property type="evidence" value="ECO:0007669"/>
    <property type="project" value="UniProtKB-KW"/>
</dbReference>
<protein>
    <submittedName>
        <fullName evidence="13">GTPase activating protein 1-like</fullName>
    </submittedName>
</protein>
<keyword evidence="7" id="KW-0106">Calcium</keyword>
<keyword evidence="4" id="KW-1003">Cell membrane</keyword>